<organism evidence="1 2">
    <name type="scientific">Tsukamurella sputi</name>
    <dbReference type="NCBI Taxonomy" id="2591848"/>
    <lineage>
        <taxon>Bacteria</taxon>
        <taxon>Bacillati</taxon>
        <taxon>Actinomycetota</taxon>
        <taxon>Actinomycetes</taxon>
        <taxon>Mycobacteriales</taxon>
        <taxon>Tsukamurellaceae</taxon>
        <taxon>Tsukamurella</taxon>
    </lineage>
</organism>
<dbReference type="RefSeq" id="WP_146434855.1">
    <property type="nucleotide sequence ID" value="NZ_VIGV01000004.1"/>
</dbReference>
<protein>
    <submittedName>
        <fullName evidence="1">Uncharacterized protein</fullName>
    </submittedName>
</protein>
<dbReference type="OrthoDB" id="9988018at2"/>
<sequence>MADDELDYDAIGDLVIDEVRAVVGDAEVAAAVDLDVVREVILTTLLREGVDAGLIREVDADAATKAGSYGFCIEDRISLGGNLIRLPTPVDPAPPKDRMPLDPVRKAEARQRAAAGESKERIAEEFNVHLSVIYCAVHSFD</sequence>
<gene>
    <name evidence="1" type="ORF">FK268_13520</name>
</gene>
<dbReference type="AlphaFoldDB" id="A0A5C5RMJ2"/>
<evidence type="ECO:0000313" key="1">
    <source>
        <dbReference type="EMBL" id="TWS23315.1"/>
    </source>
</evidence>
<proteinExistence type="predicted"/>
<dbReference type="EMBL" id="VIGV01000004">
    <property type="protein sequence ID" value="TWS23315.1"/>
    <property type="molecule type" value="Genomic_DNA"/>
</dbReference>
<comment type="caution">
    <text evidence="1">The sequence shown here is derived from an EMBL/GenBank/DDBJ whole genome shotgun (WGS) entry which is preliminary data.</text>
</comment>
<name>A0A5C5RMJ2_9ACTN</name>
<evidence type="ECO:0000313" key="2">
    <source>
        <dbReference type="Proteomes" id="UP000319792"/>
    </source>
</evidence>
<keyword evidence="2" id="KW-1185">Reference proteome</keyword>
<accession>A0A5C5RMJ2</accession>
<reference evidence="1 2" key="1">
    <citation type="submission" date="2019-08" db="EMBL/GenBank/DDBJ databases">
        <title>Tsukamurella conjunctivitidis sp. nov., Tsukamurella assacharolytica sp. nov. and Tsukamurella sputae sp. nov. isolated from patients with conjunctivitis, bacteraemia (lymphoma) and respiratory infection (sputum) in Hong Kong.</title>
        <authorList>
            <person name="Fok K.M.N."/>
            <person name="Fong J.Y.H."/>
        </authorList>
    </citation>
    <scope>NUCLEOTIDE SEQUENCE [LARGE SCALE GENOMIC DNA]</scope>
    <source>
        <strain evidence="1 2">HKU70</strain>
    </source>
</reference>
<dbReference type="Proteomes" id="UP000319792">
    <property type="component" value="Unassembled WGS sequence"/>
</dbReference>